<dbReference type="CDD" id="cd12797">
    <property type="entry name" value="M23_peptidase"/>
    <property type="match status" value="1"/>
</dbReference>
<keyword evidence="1" id="KW-0732">Signal</keyword>
<evidence type="ECO:0000256" key="2">
    <source>
        <dbReference type="SAM" id="Coils"/>
    </source>
</evidence>
<evidence type="ECO:0000313" key="5">
    <source>
        <dbReference type="EMBL" id="PZD73196.1"/>
    </source>
</evidence>
<dbReference type="InterPro" id="IPR011055">
    <property type="entry name" value="Dup_hybrid_motif"/>
</dbReference>
<keyword evidence="6" id="KW-1185">Reference proteome</keyword>
<dbReference type="GO" id="GO:0004222">
    <property type="term" value="F:metalloendopeptidase activity"/>
    <property type="evidence" value="ECO:0007669"/>
    <property type="project" value="TreeGrafter"/>
</dbReference>
<dbReference type="EMBL" id="PQWO01000006">
    <property type="protein sequence ID" value="PZD73196.1"/>
    <property type="molecule type" value="Genomic_DNA"/>
</dbReference>
<dbReference type="Gene3D" id="2.70.70.10">
    <property type="entry name" value="Glucose Permease (Domain IIA)"/>
    <property type="match status" value="1"/>
</dbReference>
<dbReference type="OrthoDB" id="507840at2"/>
<dbReference type="InterPro" id="IPR016047">
    <property type="entry name" value="M23ase_b-sheet_dom"/>
</dbReference>
<feature type="compositionally biased region" description="Low complexity" evidence="3">
    <location>
        <begin position="48"/>
        <end position="71"/>
    </location>
</feature>
<sequence length="397" mass="43936">MSRFKFFPSLTRHKLPLGFVALFSVALVASLVLHGPPTVRAQNPSELQRQQQTVDQKRQGITQQRRQVQQQEGLARDRLQGIKRTLQATDAQIAENEAKLDQAKTDLERLEKELVVAKASYEQKQGNTSARLRFLQRQRNTNTWATLLQSNTLEQLLDRRRQLKLVYQSDQTALVSLKADRDRLTDQRLQVEIQKNQIALISQQLLGQKANFQEDAKIQGQLVNRLQTDRQALEAAELQLAQDSQRIATMLQQRLRVPGLPSSAPPPTSSGQFQIPANGPITSSFGYRYHPILGRGRLHSGMDIGAPTGTPIYAAEAGTVITAGWNGGYGNCVIISHGNGFTTLYGHASELYVVPGQSVQRGQPIAAIGSTGLSTGPHLHFEVRFNGEPTDPAPYLA</sequence>
<evidence type="ECO:0000259" key="4">
    <source>
        <dbReference type="Pfam" id="PF01551"/>
    </source>
</evidence>
<evidence type="ECO:0000313" key="6">
    <source>
        <dbReference type="Proteomes" id="UP000248857"/>
    </source>
</evidence>
<organism evidence="5 6">
    <name type="scientific">Acaryochloris thomasi RCC1774</name>
    <dbReference type="NCBI Taxonomy" id="1764569"/>
    <lineage>
        <taxon>Bacteria</taxon>
        <taxon>Bacillati</taxon>
        <taxon>Cyanobacteriota</taxon>
        <taxon>Cyanophyceae</taxon>
        <taxon>Acaryochloridales</taxon>
        <taxon>Acaryochloridaceae</taxon>
        <taxon>Acaryochloris</taxon>
        <taxon>Acaryochloris thomasi</taxon>
    </lineage>
</organism>
<evidence type="ECO:0000256" key="1">
    <source>
        <dbReference type="ARBA" id="ARBA00022729"/>
    </source>
</evidence>
<keyword evidence="2" id="KW-0175">Coiled coil</keyword>
<protein>
    <submittedName>
        <fullName evidence="5">Murein DD-endopeptidase MepM</fullName>
        <ecNumber evidence="5">3.4.24.-</ecNumber>
    </submittedName>
</protein>
<dbReference type="Proteomes" id="UP000248857">
    <property type="component" value="Unassembled WGS sequence"/>
</dbReference>
<proteinExistence type="predicted"/>
<dbReference type="FunFam" id="2.70.70.10:FF:000006">
    <property type="entry name" value="M23 family peptidase"/>
    <property type="match status" value="1"/>
</dbReference>
<dbReference type="InterPro" id="IPR050570">
    <property type="entry name" value="Cell_wall_metabolism_enzyme"/>
</dbReference>
<dbReference type="SUPFAM" id="SSF51261">
    <property type="entry name" value="Duplicated hybrid motif"/>
    <property type="match status" value="1"/>
</dbReference>
<feature type="domain" description="M23ase beta-sheet core" evidence="4">
    <location>
        <begin position="298"/>
        <end position="392"/>
    </location>
</feature>
<feature type="region of interest" description="Disordered" evidence="3">
    <location>
        <begin position="39"/>
        <end position="74"/>
    </location>
</feature>
<feature type="coiled-coil region" evidence="2">
    <location>
        <begin position="86"/>
        <end position="127"/>
    </location>
</feature>
<dbReference type="Gene3D" id="6.10.250.3150">
    <property type="match status" value="1"/>
</dbReference>
<dbReference type="RefSeq" id="WP_110986189.1">
    <property type="nucleotide sequence ID" value="NZ_CAWNWM010000006.1"/>
</dbReference>
<keyword evidence="5" id="KW-0378">Hydrolase</keyword>
<gene>
    <name evidence="5" type="primary">mepM_7</name>
    <name evidence="5" type="ORF">C1752_02219</name>
</gene>
<reference evidence="5 6" key="1">
    <citation type="journal article" date="2018" name="Sci. Rep.">
        <title>A novel species of the marine cyanobacterium Acaryochloris with a unique pigment content and lifestyle.</title>
        <authorList>
            <person name="Partensky F."/>
            <person name="Six C."/>
            <person name="Ratin M."/>
            <person name="Garczarek L."/>
            <person name="Vaulot D."/>
            <person name="Probert I."/>
            <person name="Calteau A."/>
            <person name="Gourvil P."/>
            <person name="Marie D."/>
            <person name="Grebert T."/>
            <person name="Bouchier C."/>
            <person name="Le Panse S."/>
            <person name="Gachenot M."/>
            <person name="Rodriguez F."/>
            <person name="Garrido J.L."/>
        </authorList>
    </citation>
    <scope>NUCLEOTIDE SEQUENCE [LARGE SCALE GENOMIC DNA]</scope>
    <source>
        <strain evidence="5 6">RCC1774</strain>
    </source>
</reference>
<comment type="caution">
    <text evidence="5">The sequence shown here is derived from an EMBL/GenBank/DDBJ whole genome shotgun (WGS) entry which is preliminary data.</text>
</comment>
<dbReference type="Pfam" id="PF01551">
    <property type="entry name" value="Peptidase_M23"/>
    <property type="match status" value="1"/>
</dbReference>
<dbReference type="PANTHER" id="PTHR21666:SF289">
    <property type="entry name" value="L-ALA--D-GLU ENDOPEPTIDASE"/>
    <property type="match status" value="1"/>
</dbReference>
<dbReference type="EC" id="3.4.24.-" evidence="5"/>
<name>A0A2W1JIT3_9CYAN</name>
<dbReference type="AlphaFoldDB" id="A0A2W1JIT3"/>
<dbReference type="PANTHER" id="PTHR21666">
    <property type="entry name" value="PEPTIDASE-RELATED"/>
    <property type="match status" value="1"/>
</dbReference>
<accession>A0A2W1JIT3</accession>
<evidence type="ECO:0000256" key="3">
    <source>
        <dbReference type="SAM" id="MobiDB-lite"/>
    </source>
</evidence>